<dbReference type="InterPro" id="IPR000215">
    <property type="entry name" value="Serpin_fam"/>
</dbReference>
<evidence type="ECO:0000313" key="5">
    <source>
        <dbReference type="Proteomes" id="UP000032142"/>
    </source>
</evidence>
<gene>
    <name evidence="4" type="ORF">F383_11841</name>
</gene>
<dbReference type="Pfam" id="PF00079">
    <property type="entry name" value="Serpin"/>
    <property type="match status" value="1"/>
</dbReference>
<dbReference type="Gene3D" id="3.30.497.10">
    <property type="entry name" value="Antithrombin, subunit I, domain 2"/>
    <property type="match status" value="1"/>
</dbReference>
<dbReference type="InterPro" id="IPR042185">
    <property type="entry name" value="Serpin_sf_2"/>
</dbReference>
<sequence length="411" mass="46386">MEFPIQAETSSFNTYFCLLLANNILQAKGVENGSNTVISPFLFHLLLSLIAVGSKGRTLEQLFHCLGSKSLEDINSLASQMVDLASPFNKSNGVSIGEPDLSFVNAAWVAQSLKLKPSFQEIVEGVYHAIAKEADFANKAEQVVAEVNAWAETATRGLIRNLLTAEALKVINELTALILANALYFKGTWAQLFDTSKSKQRVFHLLNGEKVHVPFMTSNRFERYLYRSFNGYKILKLPYKTSQPTRKFAMHFFLPDAKDGLKNLLQMFKSNPEYFNKRFDLVNEKISDFWVPRFKFEFEFEASEAMIKMGLDLPFNRSKAEITEMVDSVTEPLFVRKMFHKCLIEVNEEGTEAAASTAVKIEQQQQSVYPNPSFVADHPFMFMIKEETSGVVFFVGAVLNPSLTPNIKQMG</sequence>
<dbReference type="PROSITE" id="PS00284">
    <property type="entry name" value="SERPIN"/>
    <property type="match status" value="1"/>
</dbReference>
<evidence type="ECO:0000256" key="1">
    <source>
        <dbReference type="ARBA" id="ARBA00009500"/>
    </source>
</evidence>
<protein>
    <recommendedName>
        <fullName evidence="3">Serpin domain-containing protein</fullName>
    </recommendedName>
</protein>
<dbReference type="Proteomes" id="UP000032142">
    <property type="component" value="Unassembled WGS sequence"/>
</dbReference>
<dbReference type="SUPFAM" id="SSF56574">
    <property type="entry name" value="Serpins"/>
    <property type="match status" value="1"/>
</dbReference>
<dbReference type="SMART" id="SM00093">
    <property type="entry name" value="SERPIN"/>
    <property type="match status" value="1"/>
</dbReference>
<comment type="similarity">
    <text evidence="1 2">Belongs to the serpin family.</text>
</comment>
<evidence type="ECO:0000259" key="3">
    <source>
        <dbReference type="SMART" id="SM00093"/>
    </source>
</evidence>
<dbReference type="InterPro" id="IPR023795">
    <property type="entry name" value="Serpin_CS"/>
</dbReference>
<dbReference type="InterPro" id="IPR023796">
    <property type="entry name" value="Serpin_dom"/>
</dbReference>
<dbReference type="InterPro" id="IPR036186">
    <property type="entry name" value="Serpin_sf"/>
</dbReference>
<dbReference type="EMBL" id="KN443757">
    <property type="protein sequence ID" value="KHG28133.1"/>
    <property type="molecule type" value="Genomic_DNA"/>
</dbReference>
<name>A0A0B0PNV8_GOSAR</name>
<evidence type="ECO:0000256" key="2">
    <source>
        <dbReference type="RuleBase" id="RU000411"/>
    </source>
</evidence>
<dbReference type="GO" id="GO:0004867">
    <property type="term" value="F:serine-type endopeptidase inhibitor activity"/>
    <property type="evidence" value="ECO:0007669"/>
    <property type="project" value="InterPro"/>
</dbReference>
<keyword evidence="5" id="KW-1185">Reference proteome</keyword>
<dbReference type="PANTHER" id="PTHR11461:SF340">
    <property type="entry name" value="SERPIN DOMAIN-CONTAINING PROTEIN"/>
    <property type="match status" value="1"/>
</dbReference>
<evidence type="ECO:0000313" key="4">
    <source>
        <dbReference type="EMBL" id="KHG28133.1"/>
    </source>
</evidence>
<accession>A0A0B0PNV8</accession>
<feature type="domain" description="Serpin" evidence="3">
    <location>
        <begin position="22"/>
        <end position="401"/>
    </location>
</feature>
<proteinExistence type="inferred from homology"/>
<organism evidence="4 5">
    <name type="scientific">Gossypium arboreum</name>
    <name type="common">Tree cotton</name>
    <name type="synonym">Gossypium nanking</name>
    <dbReference type="NCBI Taxonomy" id="29729"/>
    <lineage>
        <taxon>Eukaryota</taxon>
        <taxon>Viridiplantae</taxon>
        <taxon>Streptophyta</taxon>
        <taxon>Embryophyta</taxon>
        <taxon>Tracheophyta</taxon>
        <taxon>Spermatophyta</taxon>
        <taxon>Magnoliopsida</taxon>
        <taxon>eudicotyledons</taxon>
        <taxon>Gunneridae</taxon>
        <taxon>Pentapetalae</taxon>
        <taxon>rosids</taxon>
        <taxon>malvids</taxon>
        <taxon>Malvales</taxon>
        <taxon>Malvaceae</taxon>
        <taxon>Malvoideae</taxon>
        <taxon>Gossypium</taxon>
    </lineage>
</organism>
<dbReference type="GO" id="GO:0005615">
    <property type="term" value="C:extracellular space"/>
    <property type="evidence" value="ECO:0007669"/>
    <property type="project" value="InterPro"/>
</dbReference>
<dbReference type="CDD" id="cd02043">
    <property type="entry name" value="serpinP_plants"/>
    <property type="match status" value="1"/>
</dbReference>
<dbReference type="PANTHER" id="PTHR11461">
    <property type="entry name" value="SERINE PROTEASE INHIBITOR, SERPIN"/>
    <property type="match status" value="1"/>
</dbReference>
<dbReference type="InterPro" id="IPR042178">
    <property type="entry name" value="Serpin_sf_1"/>
</dbReference>
<dbReference type="AlphaFoldDB" id="A0A0B0PNV8"/>
<dbReference type="Gene3D" id="2.30.39.10">
    <property type="entry name" value="Alpha-1-antitrypsin, domain 1"/>
    <property type="match status" value="1"/>
</dbReference>
<reference evidence="5" key="1">
    <citation type="submission" date="2014-09" db="EMBL/GenBank/DDBJ databases">
        <authorList>
            <person name="Mudge J."/>
            <person name="Ramaraj T."/>
            <person name="Lindquist I.E."/>
            <person name="Bharti A.K."/>
            <person name="Sundararajan A."/>
            <person name="Cameron C.T."/>
            <person name="Woodward J.E."/>
            <person name="May G.D."/>
            <person name="Brubaker C."/>
            <person name="Broadhvest J."/>
            <person name="Wilkins T.A."/>
        </authorList>
    </citation>
    <scope>NUCLEOTIDE SEQUENCE</scope>
    <source>
        <strain evidence="5">cv. AKA8401</strain>
    </source>
</reference>